<dbReference type="Proteomes" id="UP000319837">
    <property type="component" value="Plasmid unnamed2"/>
</dbReference>
<feature type="transmembrane region" description="Helical" evidence="1">
    <location>
        <begin position="7"/>
        <end position="30"/>
    </location>
</feature>
<keyword evidence="1" id="KW-1133">Transmembrane helix</keyword>
<dbReference type="EMBL" id="RIBP01000003">
    <property type="protein sequence ID" value="TRZ39292.1"/>
    <property type="molecule type" value="Genomic_DNA"/>
</dbReference>
<organism evidence="2">
    <name type="scientific">Niallia circulans</name>
    <name type="common">Bacillus circulans</name>
    <dbReference type="NCBI Taxonomy" id="1397"/>
    <lineage>
        <taxon>Bacteria</taxon>
        <taxon>Bacillati</taxon>
        <taxon>Bacillota</taxon>
        <taxon>Bacilli</taxon>
        <taxon>Bacillales</taxon>
        <taxon>Bacillaceae</taxon>
        <taxon>Niallia</taxon>
    </lineage>
</organism>
<geneLocation type="plasmid" evidence="2">
    <name>unnamed2</name>
</geneLocation>
<keyword evidence="1" id="KW-0812">Transmembrane</keyword>
<keyword evidence="2" id="KW-0614">Plasmid</keyword>
<keyword evidence="1" id="KW-0472">Membrane</keyword>
<gene>
    <name evidence="2" type="ORF">CEQ21_07950</name>
</gene>
<feature type="transmembrane region" description="Helical" evidence="1">
    <location>
        <begin position="65"/>
        <end position="83"/>
    </location>
</feature>
<sequence>MKLKMIIFTLLFIFLFYFSLFIAGFFPFIAEHKKEFSTEVLGDYSINILVHPFENINEMHEEKNPMLYVSTAAAFVLFIYILFKTRHKDYENVGDKYGVQGSSRWARNTEIFKVPDQITILPSKSMYDELKKTLKAKDNEVK</sequence>
<accession>A0A553SQM3</accession>
<evidence type="ECO:0000256" key="1">
    <source>
        <dbReference type="SAM" id="Phobius"/>
    </source>
</evidence>
<comment type="caution">
    <text evidence="2">The sequence shown here is derived from an EMBL/GenBank/DDBJ whole genome shotgun (WGS) entry which is preliminary data.</text>
</comment>
<proteinExistence type="predicted"/>
<evidence type="ECO:0000313" key="2">
    <source>
        <dbReference type="EMBL" id="TRZ39292.1"/>
    </source>
</evidence>
<dbReference type="AlphaFoldDB" id="A0A553SQM3"/>
<protein>
    <submittedName>
        <fullName evidence="2">Uncharacterized protein</fullName>
    </submittedName>
</protein>
<name>A0A553SQM3_NIACI</name>
<dbReference type="RefSeq" id="WP_185762776.1">
    <property type="nucleotide sequence ID" value="NZ_CM017506.1"/>
</dbReference>
<reference evidence="2" key="1">
    <citation type="submission" date="2018-10" db="EMBL/GenBank/DDBJ databases">
        <title>FDA dAtabase for Regulatory Grade micrObial Sequences (FDA-ARGOS): Supporting development and validation of Infectious Disease Dx tests.</title>
        <authorList>
            <person name="Minogue T."/>
            <person name="Wolcott M."/>
            <person name="Wasieloski L."/>
            <person name="Aguilar W."/>
            <person name="Moore D."/>
            <person name="Tallon L.J."/>
            <person name="Sadzewicz L."/>
            <person name="Sengamalay N."/>
            <person name="Ott S."/>
            <person name="Godinez A."/>
            <person name="Nagaraj S."/>
            <person name="Vavikolanu K."/>
            <person name="Vyas G."/>
            <person name="Nadendla S."/>
            <person name="Aluvathingal J."/>
            <person name="Sichtig H."/>
        </authorList>
    </citation>
    <scope>NUCLEOTIDE SEQUENCE</scope>
    <source>
        <strain evidence="2">FDAARGOS_343</strain>
        <plasmid evidence="2">unnamed2</plasmid>
    </source>
</reference>